<dbReference type="AlphaFoldDB" id="A0A6A6GDW7"/>
<sequence length="103" mass="11773">MLLAFYQTFSTGSCTQGRHQRTIITTNLQSRRKGRDRSRQAQQGGKQRSTHAETIKTSKARVKSICRCKISNSVCEVDLSQKTRATSRVAQRYINTDRGRPQR</sequence>
<name>A0A6A6GDW7_9PEZI</name>
<feature type="region of interest" description="Disordered" evidence="1">
    <location>
        <begin position="20"/>
        <end position="60"/>
    </location>
</feature>
<proteinExistence type="predicted"/>
<reference evidence="3" key="1">
    <citation type="journal article" date="2020" name="Stud. Mycol.">
        <title>101 Dothideomycetes genomes: A test case for predicting lifestyles and emergence of pathogens.</title>
        <authorList>
            <person name="Haridas S."/>
            <person name="Albert R."/>
            <person name="Binder M."/>
            <person name="Bloem J."/>
            <person name="LaButti K."/>
            <person name="Salamov A."/>
            <person name="Andreopoulos B."/>
            <person name="Baker S."/>
            <person name="Barry K."/>
            <person name="Bills G."/>
            <person name="Bluhm B."/>
            <person name="Cannon C."/>
            <person name="Castanera R."/>
            <person name="Culley D."/>
            <person name="Daum C."/>
            <person name="Ezra D."/>
            <person name="Gonzalez J."/>
            <person name="Henrissat B."/>
            <person name="Kuo A."/>
            <person name="Liang C."/>
            <person name="Lipzen A."/>
            <person name="Lutzoni F."/>
            <person name="Magnuson J."/>
            <person name="Mondo S."/>
            <person name="Nolan M."/>
            <person name="Ohm R."/>
            <person name="Pangilinan J."/>
            <person name="Park H.-J."/>
            <person name="Ramirez L."/>
            <person name="Alfaro M."/>
            <person name="Sun H."/>
            <person name="Tritt A."/>
            <person name="Yoshinaga Y."/>
            <person name="Zwiers L.-H."/>
            <person name="Turgeon B."/>
            <person name="Goodwin S."/>
            <person name="Spatafora J."/>
            <person name="Crous P."/>
            <person name="Grigoriev I."/>
        </authorList>
    </citation>
    <scope>NUCLEOTIDE SEQUENCE [LARGE SCALE GENOMIC DNA]</scope>
    <source>
        <strain evidence="3">CECT 20119</strain>
    </source>
</reference>
<evidence type="ECO:0000313" key="3">
    <source>
        <dbReference type="Proteomes" id="UP000799538"/>
    </source>
</evidence>
<keyword evidence="3" id="KW-1185">Reference proteome</keyword>
<evidence type="ECO:0000256" key="1">
    <source>
        <dbReference type="SAM" id="MobiDB-lite"/>
    </source>
</evidence>
<organism evidence="2 3">
    <name type="scientific">Elsinoe ampelina</name>
    <dbReference type="NCBI Taxonomy" id="302913"/>
    <lineage>
        <taxon>Eukaryota</taxon>
        <taxon>Fungi</taxon>
        <taxon>Dikarya</taxon>
        <taxon>Ascomycota</taxon>
        <taxon>Pezizomycotina</taxon>
        <taxon>Dothideomycetes</taxon>
        <taxon>Dothideomycetidae</taxon>
        <taxon>Myriangiales</taxon>
        <taxon>Elsinoaceae</taxon>
        <taxon>Elsinoe</taxon>
    </lineage>
</organism>
<dbReference type="EMBL" id="ML992506">
    <property type="protein sequence ID" value="KAF2223837.1"/>
    <property type="molecule type" value="Genomic_DNA"/>
</dbReference>
<accession>A0A6A6GDW7</accession>
<evidence type="ECO:0000313" key="2">
    <source>
        <dbReference type="EMBL" id="KAF2223837.1"/>
    </source>
</evidence>
<protein>
    <submittedName>
        <fullName evidence="2">Uncharacterized protein</fullName>
    </submittedName>
</protein>
<gene>
    <name evidence="2" type="ORF">BDZ85DRAFT_262261</name>
</gene>
<feature type="compositionally biased region" description="Polar residues" evidence="1">
    <location>
        <begin position="20"/>
        <end position="29"/>
    </location>
</feature>
<dbReference type="Proteomes" id="UP000799538">
    <property type="component" value="Unassembled WGS sequence"/>
</dbReference>